<dbReference type="FunFam" id="3.30.160.60:FF:000125">
    <property type="entry name" value="Putative zinc finger protein 143"/>
    <property type="match status" value="1"/>
</dbReference>
<evidence type="ECO:0000256" key="11">
    <source>
        <dbReference type="PROSITE-ProRule" id="PRU00042"/>
    </source>
</evidence>
<evidence type="ECO:0000256" key="9">
    <source>
        <dbReference type="ARBA" id="ARBA00023242"/>
    </source>
</evidence>
<comment type="subcellular location">
    <subcellularLocation>
        <location evidence="1">Nucleus</location>
    </subcellularLocation>
</comment>
<dbReference type="PANTHER" id="PTHR23233">
    <property type="entry name" value="SAL-LIKE PROTEIN"/>
    <property type="match status" value="1"/>
</dbReference>
<dbReference type="GO" id="GO:0000981">
    <property type="term" value="F:DNA-binding transcription factor activity, RNA polymerase II-specific"/>
    <property type="evidence" value="ECO:0007669"/>
    <property type="project" value="TreeGrafter"/>
</dbReference>
<evidence type="ECO:0000256" key="8">
    <source>
        <dbReference type="ARBA" id="ARBA00023163"/>
    </source>
</evidence>
<evidence type="ECO:0000313" key="15">
    <source>
        <dbReference type="Proteomes" id="UP000054166"/>
    </source>
</evidence>
<keyword evidence="7" id="KW-0805">Transcription regulation</keyword>
<reference evidence="15" key="2">
    <citation type="submission" date="2015-01" db="EMBL/GenBank/DDBJ databases">
        <title>Evolutionary Origins and Diversification of the Mycorrhizal Mutualists.</title>
        <authorList>
            <consortium name="DOE Joint Genome Institute"/>
            <consortium name="Mycorrhizal Genomics Consortium"/>
            <person name="Kohler A."/>
            <person name="Kuo A."/>
            <person name="Nagy L.G."/>
            <person name="Floudas D."/>
            <person name="Copeland A."/>
            <person name="Barry K.W."/>
            <person name="Cichocki N."/>
            <person name="Veneault-Fourrey C."/>
            <person name="LaButti K."/>
            <person name="Lindquist E.A."/>
            <person name="Lipzen A."/>
            <person name="Lundell T."/>
            <person name="Morin E."/>
            <person name="Murat C."/>
            <person name="Riley R."/>
            <person name="Ohm R."/>
            <person name="Sun H."/>
            <person name="Tunlid A."/>
            <person name="Henrissat B."/>
            <person name="Grigoriev I.V."/>
            <person name="Hibbett D.S."/>
            <person name="Martin F."/>
        </authorList>
    </citation>
    <scope>NUCLEOTIDE SEQUENCE [LARGE SCALE GENOMIC DNA]</scope>
    <source>
        <strain evidence="15">F 1598</strain>
    </source>
</reference>
<dbReference type="InterPro" id="IPR013087">
    <property type="entry name" value="Znf_C2H2_type"/>
</dbReference>
<evidence type="ECO:0000256" key="2">
    <source>
        <dbReference type="ARBA" id="ARBA00006991"/>
    </source>
</evidence>
<feature type="compositionally biased region" description="Low complexity" evidence="12">
    <location>
        <begin position="181"/>
        <end position="206"/>
    </location>
</feature>
<evidence type="ECO:0000259" key="13">
    <source>
        <dbReference type="PROSITE" id="PS50157"/>
    </source>
</evidence>
<dbReference type="FunFam" id="3.30.160.60:FF:000761">
    <property type="entry name" value="Zinc finger protein 449"/>
    <property type="match status" value="1"/>
</dbReference>
<sequence length="375" mass="41137">MLACVCHRSSINYICLQFLQSPEAEATVTHEMDWWTLWDDDNTLPINAVLIDRLQSHYELSTELECAFLIRKDSRQLGRGGGSSTSVTLPFAIQPHPRPLQKTPTNDAPHRSTHVTLSRQNDRSARTPAAHRGSDLTKMQMKSDSLEAIDDPESLKTFDSFMEPSDLYHSTTDNIADGVPSRCSSGQSSASYSTSESDSSSQIPSLFDSPESPESLPSNVSISSAGGAPNNKNKLYQCLVCSKSFPRRSGLETHMNSHTGARPYKCPLPGCDKAFAVRSNAKRHYKTHGFPPSAAESLEPQSTFSVSFDTPRVIYNDEPRGDFPELKWVQPTQTTRMSIDEPDSPSGSDEINSRPVPPSPLSAVYPPGPSSGSWS</sequence>
<dbReference type="PANTHER" id="PTHR23233:SF84">
    <property type="entry name" value="FI23031P1"/>
    <property type="match status" value="1"/>
</dbReference>
<dbReference type="PROSITE" id="PS50157">
    <property type="entry name" value="ZINC_FINGER_C2H2_2"/>
    <property type="match status" value="2"/>
</dbReference>
<keyword evidence="5 11" id="KW-0863">Zinc-finger</keyword>
<feature type="region of interest" description="Disordered" evidence="12">
    <location>
        <begin position="316"/>
        <end position="375"/>
    </location>
</feature>
<dbReference type="HOGENOM" id="CLU_737913_0_0_1"/>
<dbReference type="InParanoid" id="A0A0C3GM69"/>
<feature type="region of interest" description="Disordered" evidence="12">
    <location>
        <begin position="94"/>
        <end position="143"/>
    </location>
</feature>
<dbReference type="SUPFAM" id="SSF57667">
    <property type="entry name" value="beta-beta-alpha zinc fingers"/>
    <property type="match status" value="1"/>
</dbReference>
<dbReference type="SMART" id="SM00355">
    <property type="entry name" value="ZnF_C2H2"/>
    <property type="match status" value="2"/>
</dbReference>
<evidence type="ECO:0000256" key="3">
    <source>
        <dbReference type="ARBA" id="ARBA00022723"/>
    </source>
</evidence>
<dbReference type="GO" id="GO:0000978">
    <property type="term" value="F:RNA polymerase II cis-regulatory region sequence-specific DNA binding"/>
    <property type="evidence" value="ECO:0007669"/>
    <property type="project" value="UniProtKB-ARBA"/>
</dbReference>
<comment type="similarity">
    <text evidence="10">Belongs to the sal C2H2-type zinc-finger protein family.</text>
</comment>
<feature type="region of interest" description="Disordered" evidence="12">
    <location>
        <begin position="169"/>
        <end position="227"/>
    </location>
</feature>
<keyword evidence="6" id="KW-0862">Zinc</keyword>
<dbReference type="STRING" id="765440.A0A0C3GM69"/>
<accession>A0A0C3GM69</accession>
<dbReference type="InterPro" id="IPR051565">
    <property type="entry name" value="Sal_C2H2-zinc-finger"/>
</dbReference>
<name>A0A0C3GM69_PILCF</name>
<dbReference type="AlphaFoldDB" id="A0A0C3GM69"/>
<keyword evidence="3" id="KW-0479">Metal-binding</keyword>
<feature type="domain" description="C2H2-type" evidence="13">
    <location>
        <begin position="264"/>
        <end position="288"/>
    </location>
</feature>
<evidence type="ECO:0000256" key="6">
    <source>
        <dbReference type="ARBA" id="ARBA00022833"/>
    </source>
</evidence>
<proteinExistence type="inferred from homology"/>
<keyword evidence="4" id="KW-0677">Repeat</keyword>
<dbReference type="PROSITE" id="PS00028">
    <property type="entry name" value="ZINC_FINGER_C2H2_1"/>
    <property type="match status" value="2"/>
</dbReference>
<reference evidence="14 15" key="1">
    <citation type="submission" date="2014-04" db="EMBL/GenBank/DDBJ databases">
        <authorList>
            <consortium name="DOE Joint Genome Institute"/>
            <person name="Kuo A."/>
            <person name="Tarkka M."/>
            <person name="Buscot F."/>
            <person name="Kohler A."/>
            <person name="Nagy L.G."/>
            <person name="Floudas D."/>
            <person name="Copeland A."/>
            <person name="Barry K.W."/>
            <person name="Cichocki N."/>
            <person name="Veneault-Fourrey C."/>
            <person name="LaButti K."/>
            <person name="Lindquist E.A."/>
            <person name="Lipzen A."/>
            <person name="Lundell T."/>
            <person name="Morin E."/>
            <person name="Murat C."/>
            <person name="Sun H."/>
            <person name="Tunlid A."/>
            <person name="Henrissat B."/>
            <person name="Grigoriev I.V."/>
            <person name="Hibbett D.S."/>
            <person name="Martin F."/>
            <person name="Nordberg H.P."/>
            <person name="Cantor M.N."/>
            <person name="Hua S.X."/>
        </authorList>
    </citation>
    <scope>NUCLEOTIDE SEQUENCE [LARGE SCALE GENOMIC DNA]</scope>
    <source>
        <strain evidence="14 15">F 1598</strain>
    </source>
</reference>
<evidence type="ECO:0000256" key="5">
    <source>
        <dbReference type="ARBA" id="ARBA00022771"/>
    </source>
</evidence>
<dbReference type="EMBL" id="KN832971">
    <property type="protein sequence ID" value="KIM91596.1"/>
    <property type="molecule type" value="Genomic_DNA"/>
</dbReference>
<dbReference type="Proteomes" id="UP000054166">
    <property type="component" value="Unassembled WGS sequence"/>
</dbReference>
<evidence type="ECO:0000256" key="7">
    <source>
        <dbReference type="ARBA" id="ARBA00023015"/>
    </source>
</evidence>
<feature type="compositionally biased region" description="Basic and acidic residues" evidence="12">
    <location>
        <begin position="316"/>
        <end position="325"/>
    </location>
</feature>
<dbReference type="OrthoDB" id="6077919at2759"/>
<organism evidence="14 15">
    <name type="scientific">Piloderma croceum (strain F 1598)</name>
    <dbReference type="NCBI Taxonomy" id="765440"/>
    <lineage>
        <taxon>Eukaryota</taxon>
        <taxon>Fungi</taxon>
        <taxon>Dikarya</taxon>
        <taxon>Basidiomycota</taxon>
        <taxon>Agaricomycotina</taxon>
        <taxon>Agaricomycetes</taxon>
        <taxon>Agaricomycetidae</taxon>
        <taxon>Atheliales</taxon>
        <taxon>Atheliaceae</taxon>
        <taxon>Piloderma</taxon>
    </lineage>
</organism>
<keyword evidence="15" id="KW-1185">Reference proteome</keyword>
<keyword evidence="9" id="KW-0539">Nucleus</keyword>
<comment type="similarity">
    <text evidence="2">Belongs to the krueppel C2H2-type zinc-finger protein family.</text>
</comment>
<protein>
    <recommendedName>
        <fullName evidence="13">C2H2-type domain-containing protein</fullName>
    </recommendedName>
</protein>
<evidence type="ECO:0000256" key="10">
    <source>
        <dbReference type="ARBA" id="ARBA00038474"/>
    </source>
</evidence>
<feature type="compositionally biased region" description="Polar residues" evidence="12">
    <location>
        <begin position="215"/>
        <end position="227"/>
    </location>
</feature>
<evidence type="ECO:0000256" key="1">
    <source>
        <dbReference type="ARBA" id="ARBA00004123"/>
    </source>
</evidence>
<dbReference type="Gene3D" id="3.30.160.60">
    <property type="entry name" value="Classic Zinc Finger"/>
    <property type="match status" value="2"/>
</dbReference>
<feature type="domain" description="C2H2-type" evidence="13">
    <location>
        <begin position="236"/>
        <end position="263"/>
    </location>
</feature>
<dbReference type="InterPro" id="IPR036236">
    <property type="entry name" value="Znf_C2H2_sf"/>
</dbReference>
<keyword evidence="8" id="KW-0804">Transcription</keyword>
<dbReference type="GO" id="GO:0005634">
    <property type="term" value="C:nucleus"/>
    <property type="evidence" value="ECO:0007669"/>
    <property type="project" value="UniProtKB-SubCell"/>
</dbReference>
<dbReference type="GO" id="GO:0008270">
    <property type="term" value="F:zinc ion binding"/>
    <property type="evidence" value="ECO:0007669"/>
    <property type="project" value="UniProtKB-KW"/>
</dbReference>
<dbReference type="Pfam" id="PF00096">
    <property type="entry name" value="zf-C2H2"/>
    <property type="match status" value="2"/>
</dbReference>
<evidence type="ECO:0000313" key="14">
    <source>
        <dbReference type="EMBL" id="KIM91596.1"/>
    </source>
</evidence>
<gene>
    <name evidence="14" type="ORF">PILCRDRAFT_133920</name>
</gene>
<evidence type="ECO:0000256" key="4">
    <source>
        <dbReference type="ARBA" id="ARBA00022737"/>
    </source>
</evidence>
<evidence type="ECO:0000256" key="12">
    <source>
        <dbReference type="SAM" id="MobiDB-lite"/>
    </source>
</evidence>